<gene>
    <name evidence="2" type="ORF">ND2E_3934</name>
</gene>
<sequence length="123" mass="13612">MKLGAFSLSLAVSNIEASKLFYQKLGFEVIGGDQTQHWLILRNGEHTIGLFQGMFEGNIMTFNPGWDKDCKTLESFTDIRELLTEFEGQGVDIIQQSMNGESGPASFSVKDPDGNAILIDQHV</sequence>
<dbReference type="Proteomes" id="UP000029843">
    <property type="component" value="Unassembled WGS sequence"/>
</dbReference>
<protein>
    <submittedName>
        <fullName evidence="2">Glyoxalase-like domain containing protein</fullName>
    </submittedName>
</protein>
<comment type="caution">
    <text evidence="2">The sequence shown here is derived from an EMBL/GenBank/DDBJ whole genome shotgun (WGS) entry which is preliminary data.</text>
</comment>
<dbReference type="EMBL" id="JQED01000045">
    <property type="protein sequence ID" value="KGJ88636.1"/>
    <property type="molecule type" value="Genomic_DNA"/>
</dbReference>
<organism evidence="2 3">
    <name type="scientific">Colwellia psychrerythraea</name>
    <name type="common">Vibrio psychroerythus</name>
    <dbReference type="NCBI Taxonomy" id="28229"/>
    <lineage>
        <taxon>Bacteria</taxon>
        <taxon>Pseudomonadati</taxon>
        <taxon>Pseudomonadota</taxon>
        <taxon>Gammaproteobacteria</taxon>
        <taxon>Alteromonadales</taxon>
        <taxon>Colwelliaceae</taxon>
        <taxon>Colwellia</taxon>
    </lineage>
</organism>
<dbReference type="Pfam" id="PF00903">
    <property type="entry name" value="Glyoxalase"/>
    <property type="match status" value="1"/>
</dbReference>
<evidence type="ECO:0000259" key="1">
    <source>
        <dbReference type="Pfam" id="PF00903"/>
    </source>
</evidence>
<dbReference type="AlphaFoldDB" id="A0A099KE90"/>
<accession>A0A099KE90</accession>
<dbReference type="SUPFAM" id="SSF54593">
    <property type="entry name" value="Glyoxalase/Bleomycin resistance protein/Dihydroxybiphenyl dioxygenase"/>
    <property type="match status" value="1"/>
</dbReference>
<evidence type="ECO:0000313" key="3">
    <source>
        <dbReference type="Proteomes" id="UP000029843"/>
    </source>
</evidence>
<dbReference type="InterPro" id="IPR029068">
    <property type="entry name" value="Glyas_Bleomycin-R_OHBP_Dase"/>
</dbReference>
<dbReference type="Gene3D" id="3.10.180.10">
    <property type="entry name" value="2,3-Dihydroxybiphenyl 1,2-Dioxygenase, domain 1"/>
    <property type="match status" value="1"/>
</dbReference>
<name>A0A099KE90_COLPS</name>
<dbReference type="PATRIC" id="fig|28229.4.peg.3272"/>
<dbReference type="PANTHER" id="PTHR36503:SF1">
    <property type="entry name" value="BLR2520 PROTEIN"/>
    <property type="match status" value="1"/>
</dbReference>
<proteinExistence type="predicted"/>
<feature type="domain" description="Glyoxalase/fosfomycin resistance/dioxygenase" evidence="1">
    <location>
        <begin position="8"/>
        <end position="117"/>
    </location>
</feature>
<reference evidence="2 3" key="1">
    <citation type="submission" date="2014-08" db="EMBL/GenBank/DDBJ databases">
        <title>Genomic and Phenotypic Diversity of Colwellia psychrerythraea strains from Disparate Marine Basins.</title>
        <authorList>
            <person name="Techtmann S.M."/>
            <person name="Stelling S.C."/>
            <person name="Utturkar S.M."/>
            <person name="Alshibli N."/>
            <person name="Harris A."/>
            <person name="Brown S.D."/>
            <person name="Hazen T.C."/>
        </authorList>
    </citation>
    <scope>NUCLEOTIDE SEQUENCE [LARGE SCALE GENOMIC DNA]</scope>
    <source>
        <strain evidence="2 3">ND2E</strain>
    </source>
</reference>
<dbReference type="PANTHER" id="PTHR36503">
    <property type="entry name" value="BLR2520 PROTEIN"/>
    <property type="match status" value="1"/>
</dbReference>
<evidence type="ECO:0000313" key="2">
    <source>
        <dbReference type="EMBL" id="KGJ88636.1"/>
    </source>
</evidence>
<dbReference type="RefSeq" id="WP_033094927.1">
    <property type="nucleotide sequence ID" value="NZ_JQED01000045.1"/>
</dbReference>
<dbReference type="OrthoDB" id="2719609at2"/>
<dbReference type="InterPro" id="IPR004360">
    <property type="entry name" value="Glyas_Fos-R_dOase_dom"/>
</dbReference>